<evidence type="ECO:0000313" key="4">
    <source>
        <dbReference type="Proteomes" id="UP000515823"/>
    </source>
</evidence>
<dbReference type="NCBIfam" id="TIGR02893">
    <property type="entry name" value="spore_yabQ"/>
    <property type="match status" value="1"/>
</dbReference>
<keyword evidence="4" id="KW-1185">Reference proteome</keyword>
<evidence type="ECO:0008006" key="5">
    <source>
        <dbReference type="Google" id="ProtNLM"/>
    </source>
</evidence>
<feature type="transmembrane region" description="Helical" evidence="2">
    <location>
        <begin position="38"/>
        <end position="60"/>
    </location>
</feature>
<feature type="transmembrane region" description="Helical" evidence="2">
    <location>
        <begin position="80"/>
        <end position="102"/>
    </location>
</feature>
<proteinExistence type="predicted"/>
<feature type="compositionally biased region" description="Basic and acidic residues" evidence="1">
    <location>
        <begin position="138"/>
        <end position="164"/>
    </location>
</feature>
<dbReference type="KEGG" id="qdo:H9Q78_07395"/>
<feature type="compositionally biased region" description="Basic and acidic residues" evidence="1">
    <location>
        <begin position="172"/>
        <end position="184"/>
    </location>
</feature>
<dbReference type="AlphaFoldDB" id="A0A7G9G0I9"/>
<organism evidence="3 4">
    <name type="scientific">Qiania dongpingensis</name>
    <dbReference type="NCBI Taxonomy" id="2763669"/>
    <lineage>
        <taxon>Bacteria</taxon>
        <taxon>Bacillati</taxon>
        <taxon>Bacillota</taxon>
        <taxon>Clostridia</taxon>
        <taxon>Lachnospirales</taxon>
        <taxon>Lachnospiraceae</taxon>
        <taxon>Qiania</taxon>
    </lineage>
</organism>
<evidence type="ECO:0000313" key="3">
    <source>
        <dbReference type="EMBL" id="QNM04321.1"/>
    </source>
</evidence>
<reference evidence="3 4" key="1">
    <citation type="submission" date="2020-08" db="EMBL/GenBank/DDBJ databases">
        <authorList>
            <person name="Liu C."/>
            <person name="Sun Q."/>
        </authorList>
    </citation>
    <scope>NUCLEOTIDE SEQUENCE [LARGE SCALE GENOMIC DNA]</scope>
    <source>
        <strain evidence="3 4">NSJ-38</strain>
    </source>
</reference>
<keyword evidence="2" id="KW-0472">Membrane</keyword>
<name>A0A7G9G0I9_9FIRM</name>
<keyword evidence="2" id="KW-0812">Transmembrane</keyword>
<protein>
    <recommendedName>
        <fullName evidence="5">Spore cortex biosynthesis protein YabQ</fullName>
    </recommendedName>
</protein>
<gene>
    <name evidence="3" type="ORF">H9Q78_07395</name>
</gene>
<keyword evidence="2" id="KW-1133">Transmembrane helix</keyword>
<evidence type="ECO:0000256" key="1">
    <source>
        <dbReference type="SAM" id="MobiDB-lite"/>
    </source>
</evidence>
<feature type="region of interest" description="Disordered" evidence="1">
    <location>
        <begin position="138"/>
        <end position="199"/>
    </location>
</feature>
<dbReference type="InterPro" id="IPR019074">
    <property type="entry name" value="YabQ"/>
</dbReference>
<evidence type="ECO:0000256" key="2">
    <source>
        <dbReference type="SAM" id="Phobius"/>
    </source>
</evidence>
<dbReference type="Pfam" id="PF09578">
    <property type="entry name" value="Spore_YabQ"/>
    <property type="match status" value="1"/>
</dbReference>
<dbReference type="EMBL" id="CP060634">
    <property type="protein sequence ID" value="QNM04321.1"/>
    <property type="molecule type" value="Genomic_DNA"/>
</dbReference>
<accession>A0A7G9G0I9</accession>
<dbReference type="Proteomes" id="UP000515823">
    <property type="component" value="Chromosome"/>
</dbReference>
<sequence>MIREEADFLLVSVLWGAGLTVAYDCFRIARTAVRHASWAVAIEDFIYWVFAGFALFYLLFTMNDGNVRWYALAGAASGMWLYHITLSPILVKIFGTIFQYILKGLAFPAKTAGRLLKKWTKCLTIKISAAWKKREQRLQEKKARREQAQKKKEDSALNEKDRGEKHGRKQKEKALQKTEQKGHSGDSPGGGSIRRRGDV</sequence>